<evidence type="ECO:0008006" key="6">
    <source>
        <dbReference type="Google" id="ProtNLM"/>
    </source>
</evidence>
<name>A0A175WC96_9PEZI</name>
<evidence type="ECO:0000313" key="4">
    <source>
        <dbReference type="EMBL" id="KXX81263.1"/>
    </source>
</evidence>
<feature type="compositionally biased region" description="Basic and acidic residues" evidence="1">
    <location>
        <begin position="294"/>
        <end position="303"/>
    </location>
</feature>
<reference evidence="4 5" key="1">
    <citation type="journal article" date="2016" name="Genome Announc.">
        <title>Genome Sequence of Madurella mycetomatis mm55, Isolated from a Human Mycetoma Case in Sudan.</title>
        <authorList>
            <person name="Smit S."/>
            <person name="Derks M.F."/>
            <person name="Bervoets S."/>
            <person name="Fahal A."/>
            <person name="van Leeuwen W."/>
            <person name="van Belkum A."/>
            <person name="van de Sande W.W."/>
        </authorList>
    </citation>
    <scope>NUCLEOTIDE SEQUENCE [LARGE SCALE GENOMIC DNA]</scope>
    <source>
        <strain evidence="5">mm55</strain>
    </source>
</reference>
<dbReference type="EMBL" id="LCTW02000039">
    <property type="protein sequence ID" value="KXX81263.1"/>
    <property type="molecule type" value="Genomic_DNA"/>
</dbReference>
<feature type="transmembrane region" description="Helical" evidence="2">
    <location>
        <begin position="224"/>
        <end position="250"/>
    </location>
</feature>
<dbReference type="VEuPathDB" id="FungiDB:MMYC01_203183"/>
<feature type="compositionally biased region" description="Low complexity" evidence="1">
    <location>
        <begin position="192"/>
        <end position="203"/>
    </location>
</feature>
<keyword evidence="3" id="KW-0732">Signal</keyword>
<keyword evidence="2" id="KW-1133">Transmembrane helix</keyword>
<sequence>MAHRACGLLLWATVLGIAAAGRRHDLQRGVDWTPAQPTGTRTPAGLTKLQVSHRPTQAPSLATWADLRRRESDPAICGYFSGLAEPLVCGDGYTCTNVGDHRDCCYGGEFCTAVAAFSTECVDWDHEACSTSRPGTSCCSLEYGYPFCRTYLWSTSATPGRSFSIYVCEDRPMIGVGTMLAEPPTSLIDQFSTRTRSTHSSETMDPGSLPASGDTRGGDGSTPVGAIIGGVVGGLAIIGIVVLGIFFMFFRSRRIEGRDNEAEASVPFAKPEPSPTSGPSSPDLDMSQADEDSATSKELDDSGQRQPLMTGISRPESELEGFPTVPAKARIYTELPTQLYKSELPA</sequence>
<dbReference type="STRING" id="100816.A0A175WC96"/>
<keyword evidence="2" id="KW-0812">Transmembrane</keyword>
<keyword evidence="2" id="KW-0472">Membrane</keyword>
<comment type="caution">
    <text evidence="4">The sequence shown here is derived from an EMBL/GenBank/DDBJ whole genome shotgun (WGS) entry which is preliminary data.</text>
</comment>
<organism evidence="4 5">
    <name type="scientific">Madurella mycetomatis</name>
    <dbReference type="NCBI Taxonomy" id="100816"/>
    <lineage>
        <taxon>Eukaryota</taxon>
        <taxon>Fungi</taxon>
        <taxon>Dikarya</taxon>
        <taxon>Ascomycota</taxon>
        <taxon>Pezizomycotina</taxon>
        <taxon>Sordariomycetes</taxon>
        <taxon>Sordariomycetidae</taxon>
        <taxon>Sordariales</taxon>
        <taxon>Sordariales incertae sedis</taxon>
        <taxon>Madurella</taxon>
    </lineage>
</organism>
<evidence type="ECO:0000313" key="5">
    <source>
        <dbReference type="Proteomes" id="UP000078237"/>
    </source>
</evidence>
<evidence type="ECO:0000256" key="3">
    <source>
        <dbReference type="SAM" id="SignalP"/>
    </source>
</evidence>
<feature type="region of interest" description="Disordered" evidence="1">
    <location>
        <begin position="260"/>
        <end position="326"/>
    </location>
</feature>
<dbReference type="Proteomes" id="UP000078237">
    <property type="component" value="Unassembled WGS sequence"/>
</dbReference>
<feature type="region of interest" description="Disordered" evidence="1">
    <location>
        <begin position="192"/>
        <end position="218"/>
    </location>
</feature>
<proteinExistence type="predicted"/>
<feature type="signal peptide" evidence="3">
    <location>
        <begin position="1"/>
        <end position="20"/>
    </location>
</feature>
<accession>A0A175WC96</accession>
<dbReference type="OrthoDB" id="4814718at2759"/>
<protein>
    <recommendedName>
        <fullName evidence="6">Carcinoembryonic antigen-related cell adhesion molecule 1</fullName>
    </recommendedName>
</protein>
<feature type="chain" id="PRO_5008043878" description="Carcinoembryonic antigen-related cell adhesion molecule 1" evidence="3">
    <location>
        <begin position="21"/>
        <end position="346"/>
    </location>
</feature>
<gene>
    <name evidence="4" type="ORF">MMYC01_203183</name>
</gene>
<evidence type="ECO:0000256" key="2">
    <source>
        <dbReference type="SAM" id="Phobius"/>
    </source>
</evidence>
<evidence type="ECO:0000256" key="1">
    <source>
        <dbReference type="SAM" id="MobiDB-lite"/>
    </source>
</evidence>
<keyword evidence="5" id="KW-1185">Reference proteome</keyword>
<dbReference type="AlphaFoldDB" id="A0A175WC96"/>